<gene>
    <name evidence="1" type="ORF">WJX81_001647</name>
</gene>
<dbReference type="Proteomes" id="UP001445335">
    <property type="component" value="Unassembled WGS sequence"/>
</dbReference>
<dbReference type="EMBL" id="JALJOU010000020">
    <property type="protein sequence ID" value="KAK9838106.1"/>
    <property type="molecule type" value="Genomic_DNA"/>
</dbReference>
<keyword evidence="2" id="KW-1185">Reference proteome</keyword>
<protein>
    <recommendedName>
        <fullName evidence="3">Transcription factor IIIC 90kDa subunit N-terminal domain-containing protein</fullName>
    </recommendedName>
</protein>
<evidence type="ECO:0000313" key="2">
    <source>
        <dbReference type="Proteomes" id="UP001445335"/>
    </source>
</evidence>
<evidence type="ECO:0008006" key="3">
    <source>
        <dbReference type="Google" id="ProtNLM"/>
    </source>
</evidence>
<proteinExistence type="predicted"/>
<organism evidence="1 2">
    <name type="scientific">Elliptochloris bilobata</name>
    <dbReference type="NCBI Taxonomy" id="381761"/>
    <lineage>
        <taxon>Eukaryota</taxon>
        <taxon>Viridiplantae</taxon>
        <taxon>Chlorophyta</taxon>
        <taxon>core chlorophytes</taxon>
        <taxon>Trebouxiophyceae</taxon>
        <taxon>Trebouxiophyceae incertae sedis</taxon>
        <taxon>Elliptochloris clade</taxon>
        <taxon>Elliptochloris</taxon>
    </lineage>
</organism>
<name>A0AAW1RYB6_9CHLO</name>
<reference evidence="1 2" key="1">
    <citation type="journal article" date="2024" name="Nat. Commun.">
        <title>Phylogenomics reveals the evolutionary origins of lichenization in chlorophyte algae.</title>
        <authorList>
            <person name="Puginier C."/>
            <person name="Libourel C."/>
            <person name="Otte J."/>
            <person name="Skaloud P."/>
            <person name="Haon M."/>
            <person name="Grisel S."/>
            <person name="Petersen M."/>
            <person name="Berrin J.G."/>
            <person name="Delaux P.M."/>
            <person name="Dal Grande F."/>
            <person name="Keller J."/>
        </authorList>
    </citation>
    <scope>NUCLEOTIDE SEQUENCE [LARGE SCALE GENOMIC DNA]</scope>
    <source>
        <strain evidence="1 2">SAG 245.80</strain>
    </source>
</reference>
<sequence length="770" mass="79435">MGGADGTWDALLEVQASDEHAGALFICILDPSTPQEHEVLHCPCGVGTGERLVALEWSPPGSQVAFQVSGAPVAVCWLEAPSPWRWPPKRARSISGDAGSEVLDGVEAPFGPHYPPGAGLHWARPATLPAAAVTRQGTLEVFWRRAAAAGSAPRWQQSVPLALPLAAPLERADVAATHAGALQVLAVSSSAPARAAVLAVSGDPTCITSAGLAISPLEVGPVAMLEAQEGRRVLHALFDPSSAGSAVVMQTQEHATGKLRLERWRATAAPAPPGNPQNPFGSEDVALLSGSALQVGQRIAALPRLTAIALSPNALLLGTVGTRPGSAGCLLRVTLLPGDADASSGGTDAAGARLLGDRLCWSMATRTSAWDVLAALRAQPVALAGALAAADAAVHAHPKTPRPGYARALNRLKAIALRGVSDFSADAVLQDVWARSTVAVVTCGIRALVRNEEAPPKAPAVPQQPPAAPSRTVTIDPADAAAISSWVTFVEELGGAFVAAVRRWVEAHAAAAEGAVGKDPDPNPVAHAAADALPGPRLLCDNLFMHDMREVLMIAALALKSQPDSGGKARLSALMAALQQISQALGIDQKAAGATEDGTTSAACFQGTYALHYARTSGGVRPLLAFRSAGGALIPALADAPALTHEQEMRALAPDGALVAGWLGPLTPSNDMFASRRKRWRAERDAAFGLPTSADVCKWNGCTDSISLRELGWSAPPWHAASDGAGCTAELGFGAPGLRQSAYSQVVRQAWLNACPVTGAPWRCINPSLV</sequence>
<dbReference type="AlphaFoldDB" id="A0AAW1RYB6"/>
<accession>A0AAW1RYB6</accession>
<comment type="caution">
    <text evidence="1">The sequence shown here is derived from an EMBL/GenBank/DDBJ whole genome shotgun (WGS) entry which is preliminary data.</text>
</comment>
<evidence type="ECO:0000313" key="1">
    <source>
        <dbReference type="EMBL" id="KAK9838106.1"/>
    </source>
</evidence>